<dbReference type="SUPFAM" id="SSF54928">
    <property type="entry name" value="RNA-binding domain, RBD"/>
    <property type="match status" value="2"/>
</dbReference>
<keyword evidence="1" id="KW-0677">Repeat</keyword>
<feature type="domain" description="Protein kinase" evidence="5">
    <location>
        <begin position="1"/>
        <end position="133"/>
    </location>
</feature>
<evidence type="ECO:0000256" key="3">
    <source>
        <dbReference type="PROSITE-ProRule" id="PRU00176"/>
    </source>
</evidence>
<feature type="non-terminal residue" evidence="7">
    <location>
        <position position="1"/>
    </location>
</feature>
<dbReference type="Pfam" id="PF00076">
    <property type="entry name" value="RRM_1"/>
    <property type="match status" value="2"/>
</dbReference>
<evidence type="ECO:0000313" key="8">
    <source>
        <dbReference type="Proteomes" id="UP001057375"/>
    </source>
</evidence>
<protein>
    <submittedName>
        <fullName evidence="7">Uncharacterized protein</fullName>
    </submittedName>
</protein>
<dbReference type="Proteomes" id="UP001057375">
    <property type="component" value="Unassembled WGS sequence"/>
</dbReference>
<evidence type="ECO:0000259" key="5">
    <source>
        <dbReference type="PROSITE" id="PS50011"/>
    </source>
</evidence>
<dbReference type="Gene3D" id="3.30.70.330">
    <property type="match status" value="2"/>
</dbReference>
<name>A0ABQ5KYF6_9EUKA</name>
<dbReference type="Gene3D" id="1.10.510.10">
    <property type="entry name" value="Transferase(Phosphotransferase) domain 1"/>
    <property type="match status" value="1"/>
</dbReference>
<dbReference type="InterPro" id="IPR035979">
    <property type="entry name" value="RBD_domain_sf"/>
</dbReference>
<evidence type="ECO:0000259" key="6">
    <source>
        <dbReference type="PROSITE" id="PS50102"/>
    </source>
</evidence>
<accession>A0ABQ5KYF6</accession>
<sequence>ARKGRTVCGTLAYNSYEALKGNHSDKSDSYSLGLTILALFECHDPFVNMAVFREVTDTVQFMGTLMELIKANNVPKLSESRLFRTLKTIEGGKFRPVYSCLKAVFKGLTKFDIDERMSVHEACEKVQSIKRLLPKIGEGWKCPSIDDIVRSNIKEYGDVITIEDPSEIPEIPFKGKFDSRISGDEEDKKERKEKESEEGGEPKEKEPKEKEPKGGKPEDEGVPRLLESNISKELEDIKVSSPVRIPSPKLEDFGFVDSSYPAVTLPPPQSYVESEDYDIPVTSSYSHSPSSHRRDYYIASTSSLKSRDEVSLSPLREDLQFPRDLWHRSIFFQNVEGVPSEIMQEYVYECVPNPCSVKFLPIRGKLTQNMIITYDSREAAKDGLKKLNYGMWTGEDGHHGEIRFTWYDPKGEYKNPKANIIVKNLPSIASSSDIDKEFSGFGEIFSILKKSTHAYIQYMEESSALTAIRHMNGMHWLDNCLSVELFTPSAERNTNVYVKFLPKQMTSSEFEALMGRFGTVSSAKLILADGVGRSAKDEVNKGYGYCSYVSYEAACNAIRELDGVELPGCEKNIHIEHYESAKHRSRRKSRKYRKF</sequence>
<evidence type="ECO:0000256" key="1">
    <source>
        <dbReference type="ARBA" id="ARBA00022737"/>
    </source>
</evidence>
<organism evidence="7 8">
    <name type="scientific">Aduncisulcus paluster</name>
    <dbReference type="NCBI Taxonomy" id="2918883"/>
    <lineage>
        <taxon>Eukaryota</taxon>
        <taxon>Metamonada</taxon>
        <taxon>Carpediemonas-like organisms</taxon>
        <taxon>Aduncisulcus</taxon>
    </lineage>
</organism>
<dbReference type="PROSITE" id="PS50102">
    <property type="entry name" value="RRM"/>
    <property type="match status" value="2"/>
</dbReference>
<dbReference type="InterPro" id="IPR000504">
    <property type="entry name" value="RRM_dom"/>
</dbReference>
<comment type="caution">
    <text evidence="7">The sequence shown here is derived from an EMBL/GenBank/DDBJ whole genome shotgun (WGS) entry which is preliminary data.</text>
</comment>
<feature type="domain" description="RRM" evidence="6">
    <location>
        <begin position="494"/>
        <end position="580"/>
    </location>
</feature>
<feature type="compositionally biased region" description="Basic and acidic residues" evidence="4">
    <location>
        <begin position="173"/>
        <end position="222"/>
    </location>
</feature>
<dbReference type="EMBL" id="BQXS01011379">
    <property type="protein sequence ID" value="GKT37086.1"/>
    <property type="molecule type" value="Genomic_DNA"/>
</dbReference>
<dbReference type="InterPro" id="IPR012677">
    <property type="entry name" value="Nucleotide-bd_a/b_plait_sf"/>
</dbReference>
<feature type="domain" description="RRM" evidence="6">
    <location>
        <begin position="418"/>
        <end position="488"/>
    </location>
</feature>
<dbReference type="CDD" id="cd00590">
    <property type="entry name" value="RRM_SF"/>
    <property type="match status" value="1"/>
</dbReference>
<evidence type="ECO:0000313" key="7">
    <source>
        <dbReference type="EMBL" id="GKT37086.1"/>
    </source>
</evidence>
<feature type="region of interest" description="Disordered" evidence="4">
    <location>
        <begin position="170"/>
        <end position="224"/>
    </location>
</feature>
<dbReference type="InterPro" id="IPR011009">
    <property type="entry name" value="Kinase-like_dom_sf"/>
</dbReference>
<dbReference type="PANTHER" id="PTHR24012">
    <property type="entry name" value="RNA BINDING PROTEIN"/>
    <property type="match status" value="1"/>
</dbReference>
<dbReference type="InterPro" id="IPR000719">
    <property type="entry name" value="Prot_kinase_dom"/>
</dbReference>
<keyword evidence="8" id="KW-1185">Reference proteome</keyword>
<dbReference type="SUPFAM" id="SSF56112">
    <property type="entry name" value="Protein kinase-like (PK-like)"/>
    <property type="match status" value="1"/>
</dbReference>
<reference evidence="7" key="1">
    <citation type="submission" date="2022-03" db="EMBL/GenBank/DDBJ databases">
        <title>Draft genome sequence of Aduncisulcus paluster, a free-living microaerophilic Fornicata.</title>
        <authorList>
            <person name="Yuyama I."/>
            <person name="Kume K."/>
            <person name="Tamura T."/>
            <person name="Inagaki Y."/>
            <person name="Hashimoto T."/>
        </authorList>
    </citation>
    <scope>NUCLEOTIDE SEQUENCE</scope>
    <source>
        <strain evidence="7">NY0171</strain>
    </source>
</reference>
<dbReference type="PROSITE" id="PS50011">
    <property type="entry name" value="PROTEIN_KINASE_DOM"/>
    <property type="match status" value="1"/>
</dbReference>
<keyword evidence="2 3" id="KW-0694">RNA-binding</keyword>
<evidence type="ECO:0000256" key="2">
    <source>
        <dbReference type="ARBA" id="ARBA00022884"/>
    </source>
</evidence>
<dbReference type="SMART" id="SM00360">
    <property type="entry name" value="RRM"/>
    <property type="match status" value="2"/>
</dbReference>
<proteinExistence type="predicted"/>
<evidence type="ECO:0000256" key="4">
    <source>
        <dbReference type="SAM" id="MobiDB-lite"/>
    </source>
</evidence>
<gene>
    <name evidence="7" type="ORF">ADUPG1_009940</name>
</gene>